<name>A0A5D3K4M1_9BRAD</name>
<dbReference type="EMBL" id="VSSS01000078">
    <property type="protein sequence ID" value="TYL86679.1"/>
    <property type="molecule type" value="Genomic_DNA"/>
</dbReference>
<comment type="caution">
    <text evidence="2">The sequence shown here is derived from an EMBL/GenBank/DDBJ whole genome shotgun (WGS) entry which is preliminary data.</text>
</comment>
<evidence type="ECO:0000313" key="3">
    <source>
        <dbReference type="Proteomes" id="UP000324758"/>
    </source>
</evidence>
<gene>
    <name evidence="2" type="ORF">FXB40_41540</name>
</gene>
<evidence type="ECO:0000313" key="2">
    <source>
        <dbReference type="EMBL" id="TYL86679.1"/>
    </source>
</evidence>
<keyword evidence="1" id="KW-1133">Transmembrane helix</keyword>
<keyword evidence="1" id="KW-0812">Transmembrane</keyword>
<keyword evidence="3" id="KW-1185">Reference proteome</keyword>
<dbReference type="AlphaFoldDB" id="A0A5D3K4M1"/>
<dbReference type="RefSeq" id="WP_148778048.1">
    <property type="nucleotide sequence ID" value="NZ_VSSS01000078.1"/>
</dbReference>
<keyword evidence="1" id="KW-0472">Membrane</keyword>
<dbReference type="OrthoDB" id="272864at2"/>
<proteinExistence type="predicted"/>
<sequence length="144" mass="16089">MESLTHYFAVAFVSLSLASLTSARLRRRHSIMSDEQKDDLSLVLAASLTLLALIISFSFSMATNRYDQRKNFMEVEANAIGTDIACRLCATGRCRKGRALLSDYTKQLILFFINADDAHRTRIDERISQEEADLWAAVRGPAAA</sequence>
<organism evidence="2 3">
    <name type="scientific">Bradyrhizobium rifense</name>
    <dbReference type="NCBI Taxonomy" id="515499"/>
    <lineage>
        <taxon>Bacteria</taxon>
        <taxon>Pseudomonadati</taxon>
        <taxon>Pseudomonadota</taxon>
        <taxon>Alphaproteobacteria</taxon>
        <taxon>Hyphomicrobiales</taxon>
        <taxon>Nitrobacteraceae</taxon>
        <taxon>Bradyrhizobium</taxon>
    </lineage>
</organism>
<feature type="transmembrane region" description="Helical" evidence="1">
    <location>
        <begin position="42"/>
        <end position="63"/>
    </location>
</feature>
<accession>A0A5D3K4M1</accession>
<reference evidence="2 3" key="1">
    <citation type="submission" date="2019-08" db="EMBL/GenBank/DDBJ databases">
        <title>Bradyrhizobium hipponensis sp. nov., a rhizobium isolated from a Lupinus angustifolius root nodule in Tunisia.</title>
        <authorList>
            <person name="Off K."/>
            <person name="Rejili M."/>
            <person name="Mars M."/>
            <person name="Brachmann A."/>
            <person name="Marin M."/>
        </authorList>
    </citation>
    <scope>NUCLEOTIDE SEQUENCE [LARGE SCALE GENOMIC DNA]</scope>
    <source>
        <strain evidence="2 3">CTAW71</strain>
    </source>
</reference>
<protein>
    <submittedName>
        <fullName evidence="2">Uncharacterized protein</fullName>
    </submittedName>
</protein>
<evidence type="ECO:0000256" key="1">
    <source>
        <dbReference type="SAM" id="Phobius"/>
    </source>
</evidence>
<dbReference type="Proteomes" id="UP000324758">
    <property type="component" value="Unassembled WGS sequence"/>
</dbReference>